<dbReference type="EMBL" id="JBANMG010000006">
    <property type="protein sequence ID" value="KAK6951966.1"/>
    <property type="molecule type" value="Genomic_DNA"/>
</dbReference>
<accession>A0AAX6MHP3</accession>
<feature type="domain" description="Lipocalin-like" evidence="1">
    <location>
        <begin position="13"/>
        <end position="146"/>
    </location>
</feature>
<dbReference type="Proteomes" id="UP001369815">
    <property type="component" value="Unassembled WGS sequence"/>
</dbReference>
<dbReference type="InterPro" id="IPR024311">
    <property type="entry name" value="Lipocalin-like"/>
</dbReference>
<name>A0AAX6MHP3_9PEZI</name>
<evidence type="ECO:0000313" key="3">
    <source>
        <dbReference type="Proteomes" id="UP001369815"/>
    </source>
</evidence>
<reference evidence="2 3" key="1">
    <citation type="journal article" date="2024" name="Front Chem Biol">
        <title>Unveiling the potential of Daldinia eschscholtzii MFLUCC 19-0629 through bioactivity and bioinformatics studies for enhanced sustainable agriculture production.</title>
        <authorList>
            <person name="Brooks S."/>
            <person name="Weaver J.A."/>
            <person name="Klomchit A."/>
            <person name="Alharthi S.A."/>
            <person name="Onlamun T."/>
            <person name="Nurani R."/>
            <person name="Vong T.K."/>
            <person name="Alberti F."/>
            <person name="Greco C."/>
        </authorList>
    </citation>
    <scope>NUCLEOTIDE SEQUENCE [LARGE SCALE GENOMIC DNA]</scope>
    <source>
        <strain evidence="2">MFLUCC 19-0629</strain>
    </source>
</reference>
<keyword evidence="3" id="KW-1185">Reference proteome</keyword>
<dbReference type="AlphaFoldDB" id="A0AAX6MHP3"/>
<comment type="caution">
    <text evidence="2">The sequence shown here is derived from an EMBL/GenBank/DDBJ whole genome shotgun (WGS) entry which is preliminary data.</text>
</comment>
<dbReference type="Pfam" id="PF13924">
    <property type="entry name" value="Lipocalin_5"/>
    <property type="match status" value="1"/>
</dbReference>
<evidence type="ECO:0000259" key="1">
    <source>
        <dbReference type="Pfam" id="PF13924"/>
    </source>
</evidence>
<sequence>MVKPDAVMKAITGTWLYLNVTSYFDNGTISHNPDPGLGQFPVGILTYNTAGWMSANFMSSKPEDRPGDIDTEAPDVGTDAEWALIGKHTLAYAGPWYVSETTDKVEVGQITHGPTKVAWLPTWVGIELQKNYTLLEDKTMMRFRSKTQDGKNGDMFFRRLA</sequence>
<protein>
    <recommendedName>
        <fullName evidence="1">Lipocalin-like domain-containing protein</fullName>
    </recommendedName>
</protein>
<gene>
    <name evidence="2" type="ORF">Daesc_006491</name>
</gene>
<organism evidence="2 3">
    <name type="scientific">Daldinia eschscholtzii</name>
    <dbReference type="NCBI Taxonomy" id="292717"/>
    <lineage>
        <taxon>Eukaryota</taxon>
        <taxon>Fungi</taxon>
        <taxon>Dikarya</taxon>
        <taxon>Ascomycota</taxon>
        <taxon>Pezizomycotina</taxon>
        <taxon>Sordariomycetes</taxon>
        <taxon>Xylariomycetidae</taxon>
        <taxon>Xylariales</taxon>
        <taxon>Hypoxylaceae</taxon>
        <taxon>Daldinia</taxon>
    </lineage>
</organism>
<proteinExistence type="predicted"/>
<evidence type="ECO:0000313" key="2">
    <source>
        <dbReference type="EMBL" id="KAK6951966.1"/>
    </source>
</evidence>